<dbReference type="InterPro" id="IPR056924">
    <property type="entry name" value="SH3_Tf2-1"/>
</dbReference>
<evidence type="ECO:0000256" key="8">
    <source>
        <dbReference type="ARBA" id="ARBA00022932"/>
    </source>
</evidence>
<dbReference type="Gene3D" id="3.10.20.370">
    <property type="match status" value="1"/>
</dbReference>
<keyword evidence="14" id="KW-1185">Reference proteome</keyword>
<dbReference type="Proteomes" id="UP001234989">
    <property type="component" value="Chromosome 4"/>
</dbReference>
<proteinExistence type="predicted"/>
<evidence type="ECO:0000313" key="14">
    <source>
        <dbReference type="Proteomes" id="UP001234989"/>
    </source>
</evidence>
<dbReference type="Pfam" id="PF17921">
    <property type="entry name" value="Integrase_H2C2"/>
    <property type="match status" value="1"/>
</dbReference>
<evidence type="ECO:0000256" key="3">
    <source>
        <dbReference type="ARBA" id="ARBA00022750"/>
    </source>
</evidence>
<dbReference type="InterPro" id="IPR016197">
    <property type="entry name" value="Chromo-like_dom_sf"/>
</dbReference>
<dbReference type="FunFam" id="3.30.420.10:FF:000032">
    <property type="entry name" value="Retrovirus-related Pol polyprotein from transposon 297-like Protein"/>
    <property type="match status" value="1"/>
</dbReference>
<evidence type="ECO:0000256" key="11">
    <source>
        <dbReference type="ARBA" id="ARBA00023268"/>
    </source>
</evidence>
<dbReference type="SUPFAM" id="SSF53098">
    <property type="entry name" value="Ribonuclease H-like"/>
    <property type="match status" value="1"/>
</dbReference>
<dbReference type="Pfam" id="PF24626">
    <property type="entry name" value="SH3_Tf2-1"/>
    <property type="match status" value="1"/>
</dbReference>
<dbReference type="FunFam" id="3.30.70.270:FF:000020">
    <property type="entry name" value="Transposon Tf2-6 polyprotein-like Protein"/>
    <property type="match status" value="1"/>
</dbReference>
<keyword evidence="7" id="KW-0695">RNA-directed DNA polymerase</keyword>
<keyword evidence="2" id="KW-0479">Metal-binding</keyword>
<keyword evidence="1" id="KW-0645">Protease</keyword>
<name>A0AAF0QVT1_SOLVR</name>
<dbReference type="InterPro" id="IPR050951">
    <property type="entry name" value="Retrovirus_Pol_polyprotein"/>
</dbReference>
<evidence type="ECO:0000256" key="6">
    <source>
        <dbReference type="ARBA" id="ARBA00022908"/>
    </source>
</evidence>
<dbReference type="CDD" id="cd09274">
    <property type="entry name" value="RNase_HI_RT_Ty3"/>
    <property type="match status" value="1"/>
</dbReference>
<dbReference type="Pfam" id="PF17919">
    <property type="entry name" value="RT_RNaseH_2"/>
    <property type="match status" value="1"/>
</dbReference>
<keyword evidence="6" id="KW-0229">DNA integration</keyword>
<evidence type="ECO:0000256" key="5">
    <source>
        <dbReference type="ARBA" id="ARBA00022842"/>
    </source>
</evidence>
<keyword evidence="8" id="KW-0808">Transferase</keyword>
<evidence type="ECO:0000259" key="12">
    <source>
        <dbReference type="PROSITE" id="PS50994"/>
    </source>
</evidence>
<dbReference type="Pfam" id="PF00385">
    <property type="entry name" value="Chromo"/>
    <property type="match status" value="1"/>
</dbReference>
<keyword evidence="8" id="KW-0239">DNA-directed DNA polymerase</keyword>
<dbReference type="Gene3D" id="3.30.420.10">
    <property type="entry name" value="Ribonuclease H-like superfamily/Ribonuclease H"/>
    <property type="match status" value="1"/>
</dbReference>
<evidence type="ECO:0000256" key="4">
    <source>
        <dbReference type="ARBA" id="ARBA00022801"/>
    </source>
</evidence>
<evidence type="ECO:0000256" key="7">
    <source>
        <dbReference type="ARBA" id="ARBA00022918"/>
    </source>
</evidence>
<dbReference type="InterPro" id="IPR001584">
    <property type="entry name" value="Integrase_cat-core"/>
</dbReference>
<dbReference type="GO" id="GO:0006310">
    <property type="term" value="P:DNA recombination"/>
    <property type="evidence" value="ECO:0007669"/>
    <property type="project" value="UniProtKB-KW"/>
</dbReference>
<gene>
    <name evidence="13" type="ORF">MTR67_020861</name>
</gene>
<keyword evidence="11" id="KW-0511">Multifunctional enzyme</keyword>
<dbReference type="GO" id="GO:0004190">
    <property type="term" value="F:aspartic-type endopeptidase activity"/>
    <property type="evidence" value="ECO:0007669"/>
    <property type="project" value="UniProtKB-KW"/>
</dbReference>
<dbReference type="SUPFAM" id="SSF56672">
    <property type="entry name" value="DNA/RNA polymerases"/>
    <property type="match status" value="1"/>
</dbReference>
<dbReference type="InterPro" id="IPR036397">
    <property type="entry name" value="RNaseH_sf"/>
</dbReference>
<dbReference type="GO" id="GO:0003887">
    <property type="term" value="F:DNA-directed DNA polymerase activity"/>
    <property type="evidence" value="ECO:0007669"/>
    <property type="project" value="UniProtKB-KW"/>
</dbReference>
<dbReference type="GO" id="GO:0003677">
    <property type="term" value="F:DNA binding"/>
    <property type="evidence" value="ECO:0007669"/>
    <property type="project" value="UniProtKB-KW"/>
</dbReference>
<keyword evidence="5" id="KW-0460">Magnesium</keyword>
<keyword evidence="10" id="KW-0233">DNA recombination</keyword>
<dbReference type="SUPFAM" id="SSF54160">
    <property type="entry name" value="Chromo domain-like"/>
    <property type="match status" value="1"/>
</dbReference>
<dbReference type="GO" id="GO:0003964">
    <property type="term" value="F:RNA-directed DNA polymerase activity"/>
    <property type="evidence" value="ECO:0007669"/>
    <property type="project" value="UniProtKB-KW"/>
</dbReference>
<evidence type="ECO:0000313" key="13">
    <source>
        <dbReference type="EMBL" id="WMV27476.1"/>
    </source>
</evidence>
<evidence type="ECO:0000256" key="9">
    <source>
        <dbReference type="ARBA" id="ARBA00023125"/>
    </source>
</evidence>
<dbReference type="PROSITE" id="PS50994">
    <property type="entry name" value="INTEGRASE"/>
    <property type="match status" value="1"/>
</dbReference>
<evidence type="ECO:0000256" key="10">
    <source>
        <dbReference type="ARBA" id="ARBA00023172"/>
    </source>
</evidence>
<keyword evidence="9" id="KW-0238">DNA-binding</keyword>
<evidence type="ECO:0000256" key="1">
    <source>
        <dbReference type="ARBA" id="ARBA00022670"/>
    </source>
</evidence>
<dbReference type="PANTHER" id="PTHR37984:SF5">
    <property type="entry name" value="PROTEIN NYNRIN-LIKE"/>
    <property type="match status" value="1"/>
</dbReference>
<dbReference type="AlphaFoldDB" id="A0AAF0QVT1"/>
<dbReference type="GO" id="GO:0015074">
    <property type="term" value="P:DNA integration"/>
    <property type="evidence" value="ECO:0007669"/>
    <property type="project" value="UniProtKB-KW"/>
</dbReference>
<dbReference type="GO" id="GO:0006508">
    <property type="term" value="P:proteolysis"/>
    <property type="evidence" value="ECO:0007669"/>
    <property type="project" value="UniProtKB-KW"/>
</dbReference>
<accession>A0AAF0QVT1</accession>
<reference evidence="13" key="1">
    <citation type="submission" date="2023-08" db="EMBL/GenBank/DDBJ databases">
        <title>A de novo genome assembly of Solanum verrucosum Schlechtendal, a Mexican diploid species geographically isolated from the other diploid A-genome species in potato relatives.</title>
        <authorList>
            <person name="Hosaka K."/>
        </authorList>
    </citation>
    <scope>NUCLEOTIDE SEQUENCE</scope>
    <source>
        <tissue evidence="13">Young leaves</tissue>
    </source>
</reference>
<dbReference type="InterPro" id="IPR041577">
    <property type="entry name" value="RT_RNaseH_2"/>
</dbReference>
<keyword evidence="8" id="KW-0548">Nucleotidyltransferase</keyword>
<dbReference type="GO" id="GO:0046872">
    <property type="term" value="F:metal ion binding"/>
    <property type="evidence" value="ECO:0007669"/>
    <property type="project" value="UniProtKB-KW"/>
</dbReference>
<dbReference type="InterPro" id="IPR023780">
    <property type="entry name" value="Chromo_domain"/>
</dbReference>
<dbReference type="Gene3D" id="1.10.340.70">
    <property type="match status" value="1"/>
</dbReference>
<dbReference type="InterPro" id="IPR043502">
    <property type="entry name" value="DNA/RNA_pol_sf"/>
</dbReference>
<keyword evidence="3" id="KW-0064">Aspartyl protease</keyword>
<feature type="domain" description="Integrase catalytic" evidence="12">
    <location>
        <begin position="333"/>
        <end position="497"/>
    </location>
</feature>
<keyword evidence="4" id="KW-0378">Hydrolase</keyword>
<protein>
    <recommendedName>
        <fullName evidence="12">Integrase catalytic domain-containing protein</fullName>
    </recommendedName>
</protein>
<dbReference type="InterPro" id="IPR041588">
    <property type="entry name" value="Integrase_H2C2"/>
</dbReference>
<dbReference type="InterPro" id="IPR012337">
    <property type="entry name" value="RNaseH-like_sf"/>
</dbReference>
<organism evidence="13 14">
    <name type="scientific">Solanum verrucosum</name>
    <dbReference type="NCBI Taxonomy" id="315347"/>
    <lineage>
        <taxon>Eukaryota</taxon>
        <taxon>Viridiplantae</taxon>
        <taxon>Streptophyta</taxon>
        <taxon>Embryophyta</taxon>
        <taxon>Tracheophyta</taxon>
        <taxon>Spermatophyta</taxon>
        <taxon>Magnoliopsida</taxon>
        <taxon>eudicotyledons</taxon>
        <taxon>Gunneridae</taxon>
        <taxon>Pentapetalae</taxon>
        <taxon>asterids</taxon>
        <taxon>lamiids</taxon>
        <taxon>Solanales</taxon>
        <taxon>Solanaceae</taxon>
        <taxon>Solanoideae</taxon>
        <taxon>Solaneae</taxon>
        <taxon>Solanum</taxon>
    </lineage>
</organism>
<evidence type="ECO:0000256" key="2">
    <source>
        <dbReference type="ARBA" id="ARBA00022723"/>
    </source>
</evidence>
<dbReference type="PANTHER" id="PTHR37984">
    <property type="entry name" value="PROTEIN CBG26694"/>
    <property type="match status" value="1"/>
</dbReference>
<dbReference type="Gene3D" id="3.30.70.270">
    <property type="match status" value="1"/>
</dbReference>
<dbReference type="InterPro" id="IPR043128">
    <property type="entry name" value="Rev_trsase/Diguanyl_cyclase"/>
</dbReference>
<dbReference type="EMBL" id="CP133615">
    <property type="protein sequence ID" value="WMV27476.1"/>
    <property type="molecule type" value="Genomic_DNA"/>
</dbReference>
<sequence>MSEWPTPTTLRALRGFLGLTGYYRKYVHNYGIICRPLTDLLKKDAFRWNEEADQAFIALKHAMSNAPVLALPDYTKEFIVETDASLTGIGDVLMQGSRPIAYFSKVLAPRHRGKSIYEKEYMALLNAVDKWKHYLQYKHFVVKTDHHSLKYLLEQKVTTAVQQKGLTKLLGLDYEVQYKRGAENKVADALSRQFEDKEGSMLNALAGVSSISAMVPTWVQEIHKSYEDDLEVTALISEFSVAHLGPHLFHYSSGILRRKGKVYVGSTGGLRQRLITTFHDSPVGGHSGQLGTYKRLAQVFYWPGMRQMVIQHVEACDVCQRSKDENVPYPGLLQPLPIPDQAWRHVSMDFIEGLPKSRGKEVILVVVDRRTKFAHFMALSHPYTANTVATKFFKHVHTLHGLPESIVSDRDSIFLSNFWQNLFRLLGTQLHYSTAYHPQSDGQTERVNKCIENYLRCMTSHRPTQWRQWLPLSEWWYNTNFHTSIQCTPFEALYGYTPPHLAIGPMLDTTVPAVEDVIMKRQQLQQLLLDNLLKAQERMKMQTSLALRRNLKLSSKYYGPFAVVERVGQVAYKLALPIESKVHHVFHVSLLKKKIGNRVVVQTTLPTTGEDGQFLVKPLQILQRQMVRTGSVAGVKVLVQWSNLPPEEATWEDYADLKAKFPDFDTHP</sequence>